<feature type="transmembrane region" description="Helical" evidence="2">
    <location>
        <begin position="109"/>
        <end position="133"/>
    </location>
</feature>
<protein>
    <submittedName>
        <fullName evidence="3">Membrane protein</fullName>
    </submittedName>
</protein>
<feature type="transmembrane region" description="Helical" evidence="2">
    <location>
        <begin position="220"/>
        <end position="237"/>
    </location>
</feature>
<evidence type="ECO:0000313" key="3">
    <source>
        <dbReference type="EMBL" id="GGO88118.1"/>
    </source>
</evidence>
<evidence type="ECO:0000256" key="2">
    <source>
        <dbReference type="SAM" id="Phobius"/>
    </source>
</evidence>
<dbReference type="EMBL" id="BMNI01000002">
    <property type="protein sequence ID" value="GGO88118.1"/>
    <property type="molecule type" value="Genomic_DNA"/>
</dbReference>
<keyword evidence="4" id="KW-1185">Reference proteome</keyword>
<feature type="transmembrane region" description="Helical" evidence="2">
    <location>
        <begin position="249"/>
        <end position="271"/>
    </location>
</feature>
<feature type="transmembrane region" description="Helical" evidence="2">
    <location>
        <begin position="185"/>
        <end position="211"/>
    </location>
</feature>
<organism evidence="3 4">
    <name type="scientific">Nocardioides phosphati</name>
    <dbReference type="NCBI Taxonomy" id="1867775"/>
    <lineage>
        <taxon>Bacteria</taxon>
        <taxon>Bacillati</taxon>
        <taxon>Actinomycetota</taxon>
        <taxon>Actinomycetes</taxon>
        <taxon>Propionibacteriales</taxon>
        <taxon>Nocardioidaceae</taxon>
        <taxon>Nocardioides</taxon>
    </lineage>
</organism>
<feature type="transmembrane region" description="Helical" evidence="2">
    <location>
        <begin position="145"/>
        <end position="165"/>
    </location>
</feature>
<feature type="transmembrane region" description="Helical" evidence="2">
    <location>
        <begin position="78"/>
        <end position="103"/>
    </location>
</feature>
<comment type="caution">
    <text evidence="3">The sequence shown here is derived from an EMBL/GenBank/DDBJ whole genome shotgun (WGS) entry which is preliminary data.</text>
</comment>
<dbReference type="InterPro" id="IPR026898">
    <property type="entry name" value="PrsW"/>
</dbReference>
<dbReference type="RefSeq" id="WP_188783298.1">
    <property type="nucleotide sequence ID" value="NZ_BMNI01000002.1"/>
</dbReference>
<keyword evidence="2" id="KW-1133">Transmembrane helix</keyword>
<dbReference type="PANTHER" id="PTHR36844:SF1">
    <property type="entry name" value="PROTEASE PRSW"/>
    <property type="match status" value="1"/>
</dbReference>
<sequence length="408" mass="42640">MSVTVPQPRATRDTVLFTVVVAVIAALAAIPTGLVILFAGGGPIVLVAACFALVPVGPVVAAYLWLDRYEPEPKTLLALGLAWGAFVATFLALVAQEAGTIILSLSEQAGAVIVAPLTEELAKGLFLVLLLVWRRHELDGVLDGLVYAGMVGVGFAFTENVLYLATAWNGSDGAPGGMVGLTTTFVIRCLASPFAHPFFTGMTGIGIGLAIQSRGLAGRLGWPVLGYVLAVLCHAAWNTSATLGGGGGFIAAYVIVMLPAFLLAVGFALWIRGREALVLTSALQDAARRGYLPAAVIPYVVDLRQRRAARRHAHLVGGVGAARAVRDYQQAAIELGYLHHRFLRGTAPRDFGSRGQAFVELLQQLGPAVVLPPGAPAPLVGSVGSVGPADTARTTLPTALHQETNRHE</sequence>
<evidence type="ECO:0000256" key="1">
    <source>
        <dbReference type="SAM" id="MobiDB-lite"/>
    </source>
</evidence>
<reference evidence="4" key="1">
    <citation type="journal article" date="2019" name="Int. J. Syst. Evol. Microbiol.">
        <title>The Global Catalogue of Microorganisms (GCM) 10K type strain sequencing project: providing services to taxonomists for standard genome sequencing and annotation.</title>
        <authorList>
            <consortium name="The Broad Institute Genomics Platform"/>
            <consortium name="The Broad Institute Genome Sequencing Center for Infectious Disease"/>
            <person name="Wu L."/>
            <person name="Ma J."/>
        </authorList>
    </citation>
    <scope>NUCLEOTIDE SEQUENCE [LARGE SCALE GENOMIC DNA]</scope>
    <source>
        <strain evidence="4">CGMCC 4.7371</strain>
    </source>
</reference>
<dbReference type="PANTHER" id="PTHR36844">
    <property type="entry name" value="PROTEASE PRSW"/>
    <property type="match status" value="1"/>
</dbReference>
<keyword evidence="2" id="KW-0472">Membrane</keyword>
<feature type="transmembrane region" description="Helical" evidence="2">
    <location>
        <begin position="15"/>
        <end position="38"/>
    </location>
</feature>
<gene>
    <name evidence="3" type="ORF">GCM10011584_14380</name>
</gene>
<accession>A0ABQ2N875</accession>
<evidence type="ECO:0000313" key="4">
    <source>
        <dbReference type="Proteomes" id="UP000655410"/>
    </source>
</evidence>
<feature type="transmembrane region" description="Helical" evidence="2">
    <location>
        <begin position="44"/>
        <end position="66"/>
    </location>
</feature>
<proteinExistence type="predicted"/>
<dbReference type="Pfam" id="PF13367">
    <property type="entry name" value="PrsW-protease"/>
    <property type="match status" value="1"/>
</dbReference>
<feature type="region of interest" description="Disordered" evidence="1">
    <location>
        <begin position="382"/>
        <end position="408"/>
    </location>
</feature>
<name>A0ABQ2N875_9ACTN</name>
<keyword evidence="2" id="KW-0812">Transmembrane</keyword>
<dbReference type="Proteomes" id="UP000655410">
    <property type="component" value="Unassembled WGS sequence"/>
</dbReference>